<dbReference type="AlphaFoldDB" id="A0AAE0ZJL2"/>
<evidence type="ECO:0000256" key="5">
    <source>
        <dbReference type="ARBA" id="ARBA00023015"/>
    </source>
</evidence>
<dbReference type="PRINTS" id="PR00047">
    <property type="entry name" value="STROIDFINGER"/>
</dbReference>
<evidence type="ECO:0000256" key="3">
    <source>
        <dbReference type="ARBA" id="ARBA00022771"/>
    </source>
</evidence>
<keyword evidence="8 10" id="KW-0675">Receptor</keyword>
<dbReference type="SMART" id="SM00399">
    <property type="entry name" value="ZnF_C4"/>
    <property type="match status" value="1"/>
</dbReference>
<dbReference type="InterPro" id="IPR035500">
    <property type="entry name" value="NHR-like_dom_sf"/>
</dbReference>
<evidence type="ECO:0000256" key="4">
    <source>
        <dbReference type="ARBA" id="ARBA00022833"/>
    </source>
</evidence>
<dbReference type="Gene3D" id="1.10.565.10">
    <property type="entry name" value="Retinoid X Receptor"/>
    <property type="match status" value="1"/>
</dbReference>
<evidence type="ECO:0000259" key="13">
    <source>
        <dbReference type="PROSITE" id="PS51843"/>
    </source>
</evidence>
<dbReference type="SUPFAM" id="SSF48508">
    <property type="entry name" value="Nuclear receptor ligand-binding domain"/>
    <property type="match status" value="1"/>
</dbReference>
<feature type="domain" description="Nuclear receptor" evidence="12">
    <location>
        <begin position="109"/>
        <end position="184"/>
    </location>
</feature>
<evidence type="ECO:0000313" key="14">
    <source>
        <dbReference type="EMBL" id="KAK3769692.1"/>
    </source>
</evidence>
<dbReference type="Gene3D" id="3.30.50.10">
    <property type="entry name" value="Erythroid Transcription Factor GATA-1, subunit A"/>
    <property type="match status" value="1"/>
</dbReference>
<dbReference type="Pfam" id="PF00104">
    <property type="entry name" value="Hormone_recep"/>
    <property type="match status" value="1"/>
</dbReference>
<name>A0AAE0ZJL2_9GAST</name>
<keyword evidence="2 10" id="KW-0479">Metal-binding</keyword>
<dbReference type="SUPFAM" id="SSF57716">
    <property type="entry name" value="Glucocorticoid receptor-like (DNA-binding domain)"/>
    <property type="match status" value="1"/>
</dbReference>
<feature type="compositionally biased region" description="Polar residues" evidence="11">
    <location>
        <begin position="327"/>
        <end position="343"/>
    </location>
</feature>
<proteinExistence type="inferred from homology"/>
<evidence type="ECO:0000259" key="12">
    <source>
        <dbReference type="PROSITE" id="PS51030"/>
    </source>
</evidence>
<dbReference type="PRINTS" id="PR00398">
    <property type="entry name" value="STRDHORMONER"/>
</dbReference>
<comment type="subcellular location">
    <subcellularLocation>
        <location evidence="1 10">Nucleus</location>
    </subcellularLocation>
</comment>
<dbReference type="GO" id="GO:0005634">
    <property type="term" value="C:nucleus"/>
    <property type="evidence" value="ECO:0007669"/>
    <property type="project" value="UniProtKB-SubCell"/>
</dbReference>
<evidence type="ECO:0000256" key="6">
    <source>
        <dbReference type="ARBA" id="ARBA00023125"/>
    </source>
</evidence>
<dbReference type="EMBL" id="JAWDGP010003892">
    <property type="protein sequence ID" value="KAK3769692.1"/>
    <property type="molecule type" value="Genomic_DNA"/>
</dbReference>
<dbReference type="InterPro" id="IPR001628">
    <property type="entry name" value="Znf_hrmn_rcpt"/>
</dbReference>
<evidence type="ECO:0000256" key="10">
    <source>
        <dbReference type="RuleBase" id="RU004334"/>
    </source>
</evidence>
<gene>
    <name evidence="14" type="ORF">RRG08_004943</name>
</gene>
<evidence type="ECO:0008006" key="16">
    <source>
        <dbReference type="Google" id="ProtNLM"/>
    </source>
</evidence>
<dbReference type="FunFam" id="3.30.50.10:FF:000015">
    <property type="entry name" value="Nuclear receptor subfamily 2, group C, member 1"/>
    <property type="match status" value="1"/>
</dbReference>
<feature type="region of interest" description="Disordered" evidence="11">
    <location>
        <begin position="754"/>
        <end position="773"/>
    </location>
</feature>
<dbReference type="InterPro" id="IPR000536">
    <property type="entry name" value="Nucl_hrmn_rcpt_lig-bd"/>
</dbReference>
<dbReference type="GO" id="GO:0008270">
    <property type="term" value="F:zinc ion binding"/>
    <property type="evidence" value="ECO:0007669"/>
    <property type="project" value="UniProtKB-KW"/>
</dbReference>
<feature type="compositionally biased region" description="Low complexity" evidence="11">
    <location>
        <begin position="363"/>
        <end position="376"/>
    </location>
</feature>
<dbReference type="PANTHER" id="PTHR24083">
    <property type="entry name" value="NUCLEAR HORMONE RECEPTOR"/>
    <property type="match status" value="1"/>
</dbReference>
<feature type="compositionally biased region" description="Basic and acidic residues" evidence="11">
    <location>
        <begin position="183"/>
        <end position="195"/>
    </location>
</feature>
<dbReference type="GO" id="GO:0043565">
    <property type="term" value="F:sequence-specific DNA binding"/>
    <property type="evidence" value="ECO:0007669"/>
    <property type="project" value="InterPro"/>
</dbReference>
<accession>A0AAE0ZJL2</accession>
<dbReference type="FunFam" id="1.10.565.10:FF:000041">
    <property type="entry name" value="Nuclear hormone receptor HR78"/>
    <property type="match status" value="1"/>
</dbReference>
<protein>
    <recommendedName>
        <fullName evidence="16">Orphan steroid hormone receptor 2</fullName>
    </recommendedName>
</protein>
<keyword evidence="7 10" id="KW-0804">Transcription</keyword>
<evidence type="ECO:0000256" key="9">
    <source>
        <dbReference type="ARBA" id="ARBA00023242"/>
    </source>
</evidence>
<organism evidence="14 15">
    <name type="scientific">Elysia crispata</name>
    <name type="common">lettuce slug</name>
    <dbReference type="NCBI Taxonomy" id="231223"/>
    <lineage>
        <taxon>Eukaryota</taxon>
        <taxon>Metazoa</taxon>
        <taxon>Spiralia</taxon>
        <taxon>Lophotrochozoa</taxon>
        <taxon>Mollusca</taxon>
        <taxon>Gastropoda</taxon>
        <taxon>Heterobranchia</taxon>
        <taxon>Euthyneura</taxon>
        <taxon>Panpulmonata</taxon>
        <taxon>Sacoglossa</taxon>
        <taxon>Placobranchoidea</taxon>
        <taxon>Plakobranchidae</taxon>
        <taxon>Elysia</taxon>
    </lineage>
</organism>
<feature type="domain" description="NR LBD" evidence="13">
    <location>
        <begin position="381"/>
        <end position="621"/>
    </location>
</feature>
<feature type="region of interest" description="Disordered" evidence="11">
    <location>
        <begin position="180"/>
        <end position="199"/>
    </location>
</feature>
<evidence type="ECO:0000313" key="15">
    <source>
        <dbReference type="Proteomes" id="UP001283361"/>
    </source>
</evidence>
<dbReference type="Proteomes" id="UP001283361">
    <property type="component" value="Unassembled WGS sequence"/>
</dbReference>
<keyword evidence="9 10" id="KW-0539">Nucleus</keyword>
<dbReference type="GO" id="GO:0003700">
    <property type="term" value="F:DNA-binding transcription factor activity"/>
    <property type="evidence" value="ECO:0007669"/>
    <property type="project" value="InterPro"/>
</dbReference>
<keyword evidence="4 10" id="KW-0862">Zinc</keyword>
<dbReference type="PROSITE" id="PS51030">
    <property type="entry name" value="NUCLEAR_REC_DBD_2"/>
    <property type="match status" value="1"/>
</dbReference>
<dbReference type="Pfam" id="PF00105">
    <property type="entry name" value="zf-C4"/>
    <property type="match status" value="1"/>
</dbReference>
<sequence length="807" mass="86429">MEEGTAVETKKEINAEIDTAVIDAEMIHVMTSGSSGSVTIPITLTQGGLVSLASPGQTVVQVPASSLTQVDWASKLKELQHAQRLERLREEQRQVQDRVTQKMQFEQKYEPCVVCGDRASGRHYGAISCEGCKGFFKRSIRKQLGYACRGARDCPVNKLHRNRCQYCRLQKCLSVGMRSESVQQERRPSDQRDKVPGTVATSTQRIYIRKDFNSPSAAIPTFNPKSLEDPKYGSLLANLQERVVQTDQGMVVLSSQMSPGSVANTDLTTLANVVSTVSNTEDLTTLADVVCTVNNTEDLSTLASVVTTLATMGKEEITLEDLASHQVATNSPSQNNGDANNRGTPDAAARAFDNLAKAVQSPQSQNTSLLDQSSLSDAAGTDQSGIADGDSSVVEIQGPLLTEANFAFTLTTPSPMPTYLNIHYICESASRLLFLSMHWTRSVSAFQELNSDLQTTLVRSCWSELFTLGLAQCSSTMCLPTMLAAILNHLQASLQRGDHENQEKVKNVIEHIVRLQDYVSSTQSLNISPAEFAYLKTLVLFAPDNPNVRDKRLIGQLQEKARRELLQSCTSPGSSERVSQLLLRLIPLKTFVPAVMEELFFSALTGSVQIDNIIPYILRMETAEYNLQMTGQTGAAAVSKMYGAVAVPALHDPSQTEQPASVPLVLESASSGGATSMPVSTSAGVAATVVGGAVSGNDCASSGSTVQVTIGQGPDAETITITTNRHDEDGAVTINNSNSGSNNGVAVVESGVTNNGSASANNVNPTASSSQSQQLAVTTNGTNIQRRDTGQVLTIYSEAQNPTASST</sequence>
<keyword evidence="5 10" id="KW-0805">Transcription regulation</keyword>
<dbReference type="InterPro" id="IPR050274">
    <property type="entry name" value="Nuclear_hormone_rcpt_NR2"/>
</dbReference>
<comment type="similarity">
    <text evidence="10">Belongs to the nuclear hormone receptor family.</text>
</comment>
<evidence type="ECO:0000256" key="11">
    <source>
        <dbReference type="SAM" id="MobiDB-lite"/>
    </source>
</evidence>
<evidence type="ECO:0000256" key="2">
    <source>
        <dbReference type="ARBA" id="ARBA00022723"/>
    </source>
</evidence>
<dbReference type="SMART" id="SM00430">
    <property type="entry name" value="HOLI"/>
    <property type="match status" value="1"/>
</dbReference>
<keyword evidence="3 10" id="KW-0863">Zinc-finger</keyword>
<keyword evidence="15" id="KW-1185">Reference proteome</keyword>
<evidence type="ECO:0000256" key="1">
    <source>
        <dbReference type="ARBA" id="ARBA00004123"/>
    </source>
</evidence>
<dbReference type="InterPro" id="IPR013088">
    <property type="entry name" value="Znf_NHR/GATA"/>
</dbReference>
<evidence type="ECO:0000256" key="7">
    <source>
        <dbReference type="ARBA" id="ARBA00023163"/>
    </source>
</evidence>
<keyword evidence="6 10" id="KW-0238">DNA-binding</keyword>
<evidence type="ECO:0000256" key="8">
    <source>
        <dbReference type="ARBA" id="ARBA00023170"/>
    </source>
</evidence>
<dbReference type="PROSITE" id="PS51843">
    <property type="entry name" value="NR_LBD"/>
    <property type="match status" value="1"/>
</dbReference>
<dbReference type="PROSITE" id="PS00031">
    <property type="entry name" value="NUCLEAR_REC_DBD_1"/>
    <property type="match status" value="1"/>
</dbReference>
<comment type="caution">
    <text evidence="14">The sequence shown here is derived from an EMBL/GenBank/DDBJ whole genome shotgun (WGS) entry which is preliminary data.</text>
</comment>
<dbReference type="InterPro" id="IPR001723">
    <property type="entry name" value="Nuclear_hrmn_rcpt"/>
</dbReference>
<feature type="region of interest" description="Disordered" evidence="11">
    <location>
        <begin position="327"/>
        <end position="346"/>
    </location>
</feature>
<feature type="region of interest" description="Disordered" evidence="11">
    <location>
        <begin position="361"/>
        <end position="387"/>
    </location>
</feature>
<reference evidence="14" key="1">
    <citation type="journal article" date="2023" name="G3 (Bethesda)">
        <title>A reference genome for the long-term kleptoplast-retaining sea slug Elysia crispata morphotype clarki.</title>
        <authorList>
            <person name="Eastman K.E."/>
            <person name="Pendleton A.L."/>
            <person name="Shaikh M.A."/>
            <person name="Suttiyut T."/>
            <person name="Ogas R."/>
            <person name="Tomko P."/>
            <person name="Gavelis G."/>
            <person name="Widhalm J.R."/>
            <person name="Wisecaver J.H."/>
        </authorList>
    </citation>
    <scope>NUCLEOTIDE SEQUENCE</scope>
    <source>
        <strain evidence="14">ECLA1</strain>
    </source>
</reference>